<comment type="caution">
    <text evidence="15">The sequence shown here is derived from an EMBL/GenBank/DDBJ whole genome shotgun (WGS) entry which is preliminary data.</text>
</comment>
<gene>
    <name evidence="15" type="ORF">A1D18_01535</name>
</gene>
<evidence type="ECO:0000259" key="13">
    <source>
        <dbReference type="Pfam" id="PF02879"/>
    </source>
</evidence>
<evidence type="ECO:0000256" key="6">
    <source>
        <dbReference type="ARBA" id="ARBA00022553"/>
    </source>
</evidence>
<dbReference type="InterPro" id="IPR005844">
    <property type="entry name" value="A-D-PHexomutase_a/b/a-I"/>
</dbReference>
<keyword evidence="6" id="KW-0597">Phosphoprotein</keyword>
<evidence type="ECO:0000259" key="11">
    <source>
        <dbReference type="Pfam" id="PF00408"/>
    </source>
</evidence>
<sequence length="467" mass="51170">MRGDMQHISCAEISKSIFRAYDIRGIVGETITPELIYILGKAIASAAQEQGEQTIITARDGRLSGPSLMKALHKGLRESGCDVIDIGQVPSPVLYFATRVLNCRSGVMLTASHNPSNYNGLKIVLAGKSLSEGTIDALYRRVQAGGFKSGKGSYQQISVTEAYLNRITQAISLARPLRVVLDCGNGVGGVVAPELLRRLGCEVIELFCEVDGHFPNHHPDPSIPENLNDLIASVKQHQADLGLALDGDGDRLGVVTNRGEIIWPDRQMMLYAMDVLSRHPGALIIYDIKSTGHLAKLIAENGGQSLMWKTGHSIMKSKLEETGALLAGEMSGHIFFKERWYGFDDGLYTAARLLEIVAKSKKNVSDLFAELPNSINTPELKLPIAEDKKFAFIQAFQAHVNFPEATLSKIDGVRAEFSDGWGLVRASNTSPYLILRFEADNLPALKRIQTLFRNTLLAMDPDLKLPF</sequence>
<dbReference type="Pfam" id="PF02880">
    <property type="entry name" value="PGM_PMM_III"/>
    <property type="match status" value="1"/>
</dbReference>
<dbReference type="InterPro" id="IPR005845">
    <property type="entry name" value="A-D-PHexomutase_a/b/a-II"/>
</dbReference>
<feature type="domain" description="Alpha-D-phosphohexomutase alpha/beta/alpha" evidence="13">
    <location>
        <begin position="162"/>
        <end position="259"/>
    </location>
</feature>
<evidence type="ECO:0000313" key="15">
    <source>
        <dbReference type="EMBL" id="OIZ95594.1"/>
    </source>
</evidence>
<keyword evidence="8 10" id="KW-0460">Magnesium</keyword>
<reference evidence="15 16" key="1">
    <citation type="submission" date="2016-03" db="EMBL/GenBank/DDBJ databases">
        <title>Comparative genomics of Rickettsiella.</title>
        <authorList>
            <person name="Chandler C."/>
            <person name="Wang Y."/>
        </authorList>
    </citation>
    <scope>NUCLEOTIDE SEQUENCE [LARGE SCALE GENOMIC DNA]</scope>
    <source>
        <strain evidence="15 16">RCFS May 2013</strain>
    </source>
</reference>
<dbReference type="InterPro" id="IPR036900">
    <property type="entry name" value="A-D-PHexomutase_C_sf"/>
</dbReference>
<evidence type="ECO:0000256" key="9">
    <source>
        <dbReference type="ARBA" id="ARBA00023235"/>
    </source>
</evidence>
<dbReference type="InterPro" id="IPR016055">
    <property type="entry name" value="A-D-PHexomutase_a/b/a-I/II/III"/>
</dbReference>
<dbReference type="InterPro" id="IPR005843">
    <property type="entry name" value="A-D-PHexomutase_C"/>
</dbReference>
<comment type="similarity">
    <text evidence="4 10">Belongs to the phosphohexose mutase family.</text>
</comment>
<dbReference type="EMBL" id="LUKY01000030">
    <property type="protein sequence ID" value="OIZ95594.1"/>
    <property type="molecule type" value="Genomic_DNA"/>
</dbReference>
<evidence type="ECO:0000256" key="4">
    <source>
        <dbReference type="ARBA" id="ARBA00010231"/>
    </source>
</evidence>
<dbReference type="SUPFAM" id="SSF55957">
    <property type="entry name" value="Phosphoglucomutase, C-terminal domain"/>
    <property type="match status" value="1"/>
</dbReference>
<proteinExistence type="inferred from homology"/>
<keyword evidence="9" id="KW-0413">Isomerase</keyword>
<dbReference type="PANTHER" id="PTHR43771">
    <property type="entry name" value="PHOSPHOMANNOMUTASE"/>
    <property type="match status" value="1"/>
</dbReference>
<keyword evidence="7 10" id="KW-0479">Metal-binding</keyword>
<feature type="domain" description="Alpha-D-phosphohexomutase C-terminal" evidence="11">
    <location>
        <begin position="380"/>
        <end position="452"/>
    </location>
</feature>
<dbReference type="GO" id="GO:0005975">
    <property type="term" value="P:carbohydrate metabolic process"/>
    <property type="evidence" value="ECO:0007669"/>
    <property type="project" value="InterPro"/>
</dbReference>
<dbReference type="AlphaFoldDB" id="A0A1J8NL24"/>
<evidence type="ECO:0000256" key="5">
    <source>
        <dbReference type="ARBA" id="ARBA00012730"/>
    </source>
</evidence>
<dbReference type="Proteomes" id="UP000183924">
    <property type="component" value="Unassembled WGS sequence"/>
</dbReference>
<organism evidence="15 16">
    <name type="scientific">Candidatus Rickettsiella isopodorum</name>
    <dbReference type="NCBI Taxonomy" id="1225476"/>
    <lineage>
        <taxon>Bacteria</taxon>
        <taxon>Pseudomonadati</taxon>
        <taxon>Pseudomonadota</taxon>
        <taxon>Gammaproteobacteria</taxon>
        <taxon>Legionellales</taxon>
        <taxon>Coxiellaceae</taxon>
        <taxon>Rickettsiella</taxon>
    </lineage>
</organism>
<evidence type="ECO:0000313" key="16">
    <source>
        <dbReference type="Proteomes" id="UP000183924"/>
    </source>
</evidence>
<dbReference type="GO" id="GO:0000287">
    <property type="term" value="F:magnesium ion binding"/>
    <property type="evidence" value="ECO:0007669"/>
    <property type="project" value="InterPro"/>
</dbReference>
<comment type="cofactor">
    <cofactor evidence="2">
        <name>Mg(2+)</name>
        <dbReference type="ChEBI" id="CHEBI:18420"/>
    </cofactor>
</comment>
<dbReference type="PRINTS" id="PR00509">
    <property type="entry name" value="PGMPMM"/>
</dbReference>
<keyword evidence="16" id="KW-1185">Reference proteome</keyword>
<feature type="domain" description="Alpha-D-phosphohexomutase alpha/beta/alpha" evidence="14">
    <location>
        <begin position="264"/>
        <end position="373"/>
    </location>
</feature>
<accession>A0A1J8NL24</accession>
<dbReference type="PROSITE" id="PS00710">
    <property type="entry name" value="PGM_PMM"/>
    <property type="match status" value="1"/>
</dbReference>
<dbReference type="EC" id="5.4.2.8" evidence="5"/>
<protein>
    <recommendedName>
        <fullName evidence="5">phosphomannomutase</fullName>
        <ecNumber evidence="5">5.4.2.8</ecNumber>
    </recommendedName>
</protein>
<dbReference type="FunFam" id="3.40.120.10:FF:000021">
    <property type="entry name" value="Phosphomannomutase/phosphoglucomutase"/>
    <property type="match status" value="1"/>
</dbReference>
<evidence type="ECO:0000256" key="2">
    <source>
        <dbReference type="ARBA" id="ARBA00001946"/>
    </source>
</evidence>
<dbReference type="Gene3D" id="3.30.310.50">
    <property type="entry name" value="Alpha-D-phosphohexomutase, C-terminal domain"/>
    <property type="match status" value="1"/>
</dbReference>
<evidence type="ECO:0000256" key="7">
    <source>
        <dbReference type="ARBA" id="ARBA00022723"/>
    </source>
</evidence>
<dbReference type="SUPFAM" id="SSF53738">
    <property type="entry name" value="Phosphoglucomutase, first 3 domains"/>
    <property type="match status" value="3"/>
</dbReference>
<dbReference type="STRING" id="1225476.A1D18_01535"/>
<dbReference type="Pfam" id="PF02879">
    <property type="entry name" value="PGM_PMM_II"/>
    <property type="match status" value="1"/>
</dbReference>
<evidence type="ECO:0000256" key="3">
    <source>
        <dbReference type="ARBA" id="ARBA00004699"/>
    </source>
</evidence>
<evidence type="ECO:0000256" key="1">
    <source>
        <dbReference type="ARBA" id="ARBA00000586"/>
    </source>
</evidence>
<dbReference type="InterPro" id="IPR005841">
    <property type="entry name" value="Alpha-D-phosphohexomutase_SF"/>
</dbReference>
<comment type="pathway">
    <text evidence="3">Nucleotide-sugar biosynthesis; GDP-alpha-D-mannose biosynthesis; alpha-D-mannose 1-phosphate from D-fructose 6-phosphate: step 2/2.</text>
</comment>
<dbReference type="InterPro" id="IPR016066">
    <property type="entry name" value="A-D-PHexomutase_CS"/>
</dbReference>
<dbReference type="CDD" id="cd03089">
    <property type="entry name" value="PMM_PGM"/>
    <property type="match status" value="1"/>
</dbReference>
<evidence type="ECO:0000256" key="10">
    <source>
        <dbReference type="RuleBase" id="RU004326"/>
    </source>
</evidence>
<dbReference type="Pfam" id="PF00408">
    <property type="entry name" value="PGM_PMM_IV"/>
    <property type="match status" value="1"/>
</dbReference>
<evidence type="ECO:0000259" key="14">
    <source>
        <dbReference type="Pfam" id="PF02880"/>
    </source>
</evidence>
<dbReference type="Pfam" id="PF02878">
    <property type="entry name" value="PGM_PMM_I"/>
    <property type="match status" value="1"/>
</dbReference>
<comment type="catalytic activity">
    <reaction evidence="1">
        <text>alpha-D-mannose 1-phosphate = D-mannose 6-phosphate</text>
        <dbReference type="Rhea" id="RHEA:11140"/>
        <dbReference type="ChEBI" id="CHEBI:58409"/>
        <dbReference type="ChEBI" id="CHEBI:58735"/>
        <dbReference type="EC" id="5.4.2.8"/>
    </reaction>
</comment>
<evidence type="ECO:0000259" key="12">
    <source>
        <dbReference type="Pfam" id="PF02878"/>
    </source>
</evidence>
<dbReference type="Gene3D" id="3.40.120.10">
    <property type="entry name" value="Alpha-D-Glucose-1,6-Bisphosphate, subunit A, domain 3"/>
    <property type="match status" value="3"/>
</dbReference>
<dbReference type="GO" id="GO:0004615">
    <property type="term" value="F:phosphomannomutase activity"/>
    <property type="evidence" value="ECO:0007669"/>
    <property type="project" value="UniProtKB-EC"/>
</dbReference>
<name>A0A1J8NL24_9COXI</name>
<feature type="domain" description="Alpha-D-phosphohexomutase alpha/beta/alpha" evidence="12">
    <location>
        <begin position="16"/>
        <end position="146"/>
    </location>
</feature>
<dbReference type="PANTHER" id="PTHR43771:SF2">
    <property type="entry name" value="PHOSPHOMANNOMUTASE_PHOSPHOGLUCOMUTASE"/>
    <property type="match status" value="1"/>
</dbReference>
<dbReference type="InterPro" id="IPR005846">
    <property type="entry name" value="A-D-PHexomutase_a/b/a-III"/>
</dbReference>
<evidence type="ECO:0000256" key="8">
    <source>
        <dbReference type="ARBA" id="ARBA00022842"/>
    </source>
</evidence>